<dbReference type="Gene3D" id="3.40.50.1980">
    <property type="entry name" value="Nitrogenase molybdenum iron protein domain"/>
    <property type="match status" value="2"/>
</dbReference>
<dbReference type="GO" id="GO:0030001">
    <property type="term" value="P:metal ion transport"/>
    <property type="evidence" value="ECO:0007669"/>
    <property type="project" value="InterPro"/>
</dbReference>
<evidence type="ECO:0000256" key="2">
    <source>
        <dbReference type="ARBA" id="ARBA00022448"/>
    </source>
</evidence>
<dbReference type="PROSITE" id="PS51257">
    <property type="entry name" value="PROKAR_LIPOPROTEIN"/>
    <property type="match status" value="1"/>
</dbReference>
<dbReference type="SUPFAM" id="SSF53807">
    <property type="entry name" value="Helical backbone' metal receptor"/>
    <property type="match status" value="1"/>
</dbReference>
<feature type="compositionally biased region" description="Basic and acidic residues" evidence="4">
    <location>
        <begin position="131"/>
        <end position="189"/>
    </location>
</feature>
<comment type="caution">
    <text evidence="5">The sequence shown here is derived from an EMBL/GenBank/DDBJ whole genome shotgun (WGS) entry which is preliminary data.</text>
</comment>
<dbReference type="OrthoDB" id="50488at2157"/>
<name>A0A3A6QCR4_9EURY</name>
<comment type="similarity">
    <text evidence="1">Belongs to the bacterial solute-binding protein 9 family.</text>
</comment>
<dbReference type="PANTHER" id="PTHR42953:SF3">
    <property type="entry name" value="HIGH-AFFINITY ZINC UPTAKE SYSTEM PROTEIN ZNUA"/>
    <property type="match status" value="1"/>
</dbReference>
<reference evidence="5 6" key="1">
    <citation type="submission" date="2018-06" db="EMBL/GenBank/DDBJ databases">
        <title>Halonotius sp. F13-13 a new haloarchaeeon isolated from a solar saltern from Isla Cristina, Huelva, Spain.</title>
        <authorList>
            <person name="Duran-Viseras A."/>
            <person name="Sanchez-Porro C."/>
            <person name="Ventosa A."/>
        </authorList>
    </citation>
    <scope>NUCLEOTIDE SEQUENCE [LARGE SCALE GENOMIC DNA]</scope>
    <source>
        <strain evidence="5 6">CECT 7525</strain>
    </source>
</reference>
<evidence type="ECO:0000256" key="3">
    <source>
        <dbReference type="ARBA" id="ARBA00022729"/>
    </source>
</evidence>
<dbReference type="GO" id="GO:0046872">
    <property type="term" value="F:metal ion binding"/>
    <property type="evidence" value="ECO:0007669"/>
    <property type="project" value="InterPro"/>
</dbReference>
<accession>A0A3A6QCR4</accession>
<evidence type="ECO:0000313" key="6">
    <source>
        <dbReference type="Proteomes" id="UP000281564"/>
    </source>
</evidence>
<dbReference type="PANTHER" id="PTHR42953">
    <property type="entry name" value="HIGH-AFFINITY ZINC UPTAKE SYSTEM PROTEIN ZNUA-RELATED"/>
    <property type="match status" value="1"/>
</dbReference>
<gene>
    <name evidence="5" type="ORF">DP106_10280</name>
</gene>
<protein>
    <submittedName>
        <fullName evidence="5">Zinc ABC transporter substrate-binding protein</fullName>
    </submittedName>
</protein>
<keyword evidence="6" id="KW-1185">Reference proteome</keyword>
<dbReference type="AlphaFoldDB" id="A0A3A6QCR4"/>
<evidence type="ECO:0000313" key="5">
    <source>
        <dbReference type="EMBL" id="RJX48917.1"/>
    </source>
</evidence>
<sequence length="411" mass="45070">MTSYTRRRLLTTSIGAATAASLAGCTGSDTEQSTAGAEADEASAVDATAPFHVFGDITEAVVGDSEAVETLVPLGSHGHGWEPSGDTQATVIDSDVFVYMDGFQPWADDMVASMRDDDAPVTAVNIADGIEKLGGHDGHSEEDHSGEEHSEEEHSEEHSEEEHSEEEHSEEHSEEEHSEEEHSEEHSEEEHSEEEHSEESDHGDEHSDEEHSEEHSEEEHGAETHDGGHGHDHGAEDPHVWLDPVRLKQAVTNVRSELVDIDSDNADTYATNADNYRAQLDQLDQSFEDTLGDADSDVVFVAGHNAFQYLESRYGFRVETLTNISPDDRPTPKDIAQAQSLIEEHDLQYVLADPLEDQTAADQLVEETDATEKLPLTAVAGQTQDWADRGWGYIDVMENVNLATLQQALDA</sequence>
<keyword evidence="2" id="KW-0813">Transport</keyword>
<feature type="compositionally biased region" description="Basic and acidic residues" evidence="4">
    <location>
        <begin position="199"/>
        <end position="238"/>
    </location>
</feature>
<dbReference type="Pfam" id="PF01297">
    <property type="entry name" value="ZnuA"/>
    <property type="match status" value="1"/>
</dbReference>
<organism evidence="5 6">
    <name type="scientific">Halonotius pteroides</name>
    <dbReference type="NCBI Taxonomy" id="268735"/>
    <lineage>
        <taxon>Archaea</taxon>
        <taxon>Methanobacteriati</taxon>
        <taxon>Methanobacteriota</taxon>
        <taxon>Stenosarchaea group</taxon>
        <taxon>Halobacteria</taxon>
        <taxon>Halobacteriales</taxon>
        <taxon>Haloferacaceae</taxon>
        <taxon>Halonotius</taxon>
    </lineage>
</organism>
<keyword evidence="3" id="KW-0732">Signal</keyword>
<dbReference type="EMBL" id="QMDW01000014">
    <property type="protein sequence ID" value="RJX48917.1"/>
    <property type="molecule type" value="Genomic_DNA"/>
</dbReference>
<proteinExistence type="inferred from homology"/>
<dbReference type="InterPro" id="IPR006127">
    <property type="entry name" value="ZnuA-like"/>
</dbReference>
<evidence type="ECO:0000256" key="4">
    <source>
        <dbReference type="SAM" id="MobiDB-lite"/>
    </source>
</evidence>
<feature type="region of interest" description="Disordered" evidence="4">
    <location>
        <begin position="131"/>
        <end position="238"/>
    </location>
</feature>
<evidence type="ECO:0000256" key="1">
    <source>
        <dbReference type="ARBA" id="ARBA00011028"/>
    </source>
</evidence>
<dbReference type="PROSITE" id="PS51318">
    <property type="entry name" value="TAT"/>
    <property type="match status" value="1"/>
</dbReference>
<dbReference type="InterPro" id="IPR006311">
    <property type="entry name" value="TAT_signal"/>
</dbReference>
<dbReference type="InterPro" id="IPR050492">
    <property type="entry name" value="Bact_metal-bind_prot9"/>
</dbReference>
<dbReference type="RefSeq" id="WP_120085130.1">
    <property type="nucleotide sequence ID" value="NZ_QMDW01000014.1"/>
</dbReference>
<dbReference type="Proteomes" id="UP000281564">
    <property type="component" value="Unassembled WGS sequence"/>
</dbReference>